<evidence type="ECO:0000256" key="1">
    <source>
        <dbReference type="ARBA" id="ARBA00006484"/>
    </source>
</evidence>
<comment type="caution">
    <text evidence="3">The sequence shown here is derived from an EMBL/GenBank/DDBJ whole genome shotgun (WGS) entry which is preliminary data.</text>
</comment>
<sequence length="224" mass="23514">MTGRPDRPNALVTGGNRGIGRAIATGLVARGFRVVIGVRDLEAGRMAADEIGAQAVRIDVARLDSIGAAVDKIGGVDVLVNNAGVLIDSSMLEDPGGFHMSVDVMFRGPFELIRACVPHMGAQGWGRIVNVSSSWGSFGEGLEGPGGYGVAKAALNALTKALPRDLPEGVKINAVDPGWVRTRMGGATAQRSPEQGAETALWLADLPEDGPTGRFFRDKLSVRW</sequence>
<dbReference type="Proteomes" id="UP000245708">
    <property type="component" value="Unassembled WGS sequence"/>
</dbReference>
<keyword evidence="4" id="KW-1185">Reference proteome</keyword>
<organism evidence="3 4">
    <name type="scientific">Roseicyclus mahoneyensis</name>
    <dbReference type="NCBI Taxonomy" id="164332"/>
    <lineage>
        <taxon>Bacteria</taxon>
        <taxon>Pseudomonadati</taxon>
        <taxon>Pseudomonadota</taxon>
        <taxon>Alphaproteobacteria</taxon>
        <taxon>Rhodobacterales</taxon>
        <taxon>Roseobacteraceae</taxon>
        <taxon>Roseicyclus</taxon>
    </lineage>
</organism>
<evidence type="ECO:0000313" key="3">
    <source>
        <dbReference type="EMBL" id="PWK60519.1"/>
    </source>
</evidence>
<dbReference type="OrthoDB" id="7593130at2"/>
<dbReference type="Gene3D" id="3.40.50.720">
    <property type="entry name" value="NAD(P)-binding Rossmann-like Domain"/>
    <property type="match status" value="1"/>
</dbReference>
<dbReference type="Pfam" id="PF00106">
    <property type="entry name" value="adh_short"/>
    <property type="match status" value="1"/>
</dbReference>
<dbReference type="PRINTS" id="PR00080">
    <property type="entry name" value="SDRFAMILY"/>
</dbReference>
<protein>
    <submittedName>
        <fullName evidence="3">NAD(P)-dependent dehydrogenase (Short-subunit alcohol dehydrogenase family)</fullName>
    </submittedName>
</protein>
<evidence type="ECO:0000256" key="2">
    <source>
        <dbReference type="RuleBase" id="RU000363"/>
    </source>
</evidence>
<dbReference type="PANTHER" id="PTHR42879">
    <property type="entry name" value="3-OXOACYL-(ACYL-CARRIER-PROTEIN) REDUCTASE"/>
    <property type="match status" value="1"/>
</dbReference>
<dbReference type="InterPro" id="IPR002347">
    <property type="entry name" value="SDR_fam"/>
</dbReference>
<evidence type="ECO:0000313" key="4">
    <source>
        <dbReference type="Proteomes" id="UP000245708"/>
    </source>
</evidence>
<proteinExistence type="inferred from homology"/>
<comment type="similarity">
    <text evidence="1 2">Belongs to the short-chain dehydrogenases/reductases (SDR) family.</text>
</comment>
<dbReference type="AlphaFoldDB" id="A0A316GZF0"/>
<dbReference type="PRINTS" id="PR00081">
    <property type="entry name" value="GDHRDH"/>
</dbReference>
<dbReference type="InterPro" id="IPR036291">
    <property type="entry name" value="NAD(P)-bd_dom_sf"/>
</dbReference>
<name>A0A316GZF0_9RHOB</name>
<dbReference type="EMBL" id="QGGW01000004">
    <property type="protein sequence ID" value="PWK60519.1"/>
    <property type="molecule type" value="Genomic_DNA"/>
</dbReference>
<dbReference type="PANTHER" id="PTHR42879:SF2">
    <property type="entry name" value="3-OXOACYL-[ACYL-CARRIER-PROTEIN] REDUCTASE FABG"/>
    <property type="match status" value="1"/>
</dbReference>
<dbReference type="InterPro" id="IPR050259">
    <property type="entry name" value="SDR"/>
</dbReference>
<dbReference type="SUPFAM" id="SSF51735">
    <property type="entry name" value="NAD(P)-binding Rossmann-fold domains"/>
    <property type="match status" value="1"/>
</dbReference>
<dbReference type="RefSeq" id="WP_109667804.1">
    <property type="nucleotide sequence ID" value="NZ_QGGW01000004.1"/>
</dbReference>
<reference evidence="3 4" key="1">
    <citation type="submission" date="2018-05" db="EMBL/GenBank/DDBJ databases">
        <title>Genomic Encyclopedia of Type Strains, Phase IV (KMG-IV): sequencing the most valuable type-strain genomes for metagenomic binning, comparative biology and taxonomic classification.</title>
        <authorList>
            <person name="Goeker M."/>
        </authorList>
    </citation>
    <scope>NUCLEOTIDE SEQUENCE [LARGE SCALE GENOMIC DNA]</scope>
    <source>
        <strain evidence="3 4">DSM 16097</strain>
    </source>
</reference>
<accession>A0A316GZF0</accession>
<gene>
    <name evidence="3" type="ORF">C7455_104155</name>
</gene>